<keyword evidence="4" id="KW-1053">Target membrane</keyword>
<dbReference type="Ensembl" id="ENSOANT00000074933.1">
    <property type="protein sequence ID" value="ENSOANP00000033725.1"/>
    <property type="gene ID" value="ENSOANG00000039197.1"/>
</dbReference>
<name>A0A6I8MYE9_ORNAN</name>
<keyword evidence="3" id="KW-1052">Target cell membrane</keyword>
<dbReference type="GO" id="GO:0006812">
    <property type="term" value="P:monoatomic cation transport"/>
    <property type="evidence" value="ECO:0007669"/>
    <property type="project" value="InterPro"/>
</dbReference>
<organism evidence="6 7">
    <name type="scientific">Ornithorhynchus anatinus</name>
    <name type="common">Duckbill platypus</name>
    <dbReference type="NCBI Taxonomy" id="9258"/>
    <lineage>
        <taxon>Eukaryota</taxon>
        <taxon>Metazoa</taxon>
        <taxon>Chordata</taxon>
        <taxon>Craniata</taxon>
        <taxon>Vertebrata</taxon>
        <taxon>Euteleostomi</taxon>
        <taxon>Mammalia</taxon>
        <taxon>Monotremata</taxon>
        <taxon>Ornithorhynchidae</taxon>
        <taxon>Ornithorhynchus</taxon>
    </lineage>
</organism>
<dbReference type="GO" id="GO:0046931">
    <property type="term" value="P:pore complex assembly"/>
    <property type="evidence" value="ECO:0007669"/>
    <property type="project" value="InterPro"/>
</dbReference>
<dbReference type="GeneTree" id="ENSGT00940000164286"/>
<sequence length="188" mass="21170">MQRDPRGEADMAQTIEHLVHELEAGRCVGIEVINSTGMVLRSPRTYCYSGHTHTPPTPIIPPAAKGNCIFVKRNFSFQGSEGLLVYEMEDHILAIVFSNPFNYHLYKVELAVALSSNKEKTEDEKALFEQIFKGGEKKWLKVAKEKLCDSQRSVLLVEGGIRITATMSNNTKAIIRVHIEQVDHQLSF</sequence>
<evidence type="ECO:0000256" key="5">
    <source>
        <dbReference type="ARBA" id="ARBA00023331"/>
    </source>
</evidence>
<dbReference type="GO" id="GO:0044218">
    <property type="term" value="C:other organism cell membrane"/>
    <property type="evidence" value="ECO:0007669"/>
    <property type="project" value="UniProtKB-KW"/>
</dbReference>
<dbReference type="Pfam" id="PF06369">
    <property type="entry name" value="Anemone_cytotox"/>
    <property type="match status" value="1"/>
</dbReference>
<dbReference type="Gene3D" id="2.60.270.20">
    <property type="entry name" value="Cytolysin/lectin"/>
    <property type="match status" value="1"/>
</dbReference>
<keyword evidence="5" id="KW-0166">Nematocyst</keyword>
<evidence type="ECO:0000313" key="6">
    <source>
        <dbReference type="Ensembl" id="ENSOANP00000033725.1"/>
    </source>
</evidence>
<dbReference type="PANTHER" id="PTHR40388:SF1">
    <property type="entry name" value="BRYOPORIN"/>
    <property type="match status" value="1"/>
</dbReference>
<dbReference type="GO" id="GO:0042151">
    <property type="term" value="C:nematocyst"/>
    <property type="evidence" value="ECO:0007669"/>
    <property type="project" value="UniProtKB-SubCell"/>
</dbReference>
<keyword evidence="7" id="KW-1185">Reference proteome</keyword>
<keyword evidence="4" id="KW-0472">Membrane</keyword>
<dbReference type="InParanoid" id="A0A6I8MYE9"/>
<dbReference type="InterPro" id="IPR015926">
    <property type="entry name" value="Cytolysin/lectin"/>
</dbReference>
<evidence type="ECO:0000256" key="4">
    <source>
        <dbReference type="ARBA" id="ARBA00023298"/>
    </source>
</evidence>
<dbReference type="OMA" id="HSRACDK"/>
<accession>A0A6I8MYE9</accession>
<dbReference type="AlphaFoldDB" id="A0A6I8MYE9"/>
<reference evidence="6 7" key="1">
    <citation type="journal article" date="2008" name="Nature">
        <title>Genome analysis of the platypus reveals unique signatures of evolution.</title>
        <authorList>
            <person name="Warren W.C."/>
            <person name="Hillier L.W."/>
            <person name="Marshall Graves J.A."/>
            <person name="Birney E."/>
            <person name="Ponting C.P."/>
            <person name="Grutzner F."/>
            <person name="Belov K."/>
            <person name="Miller W."/>
            <person name="Clarke L."/>
            <person name="Chinwalla A.T."/>
            <person name="Yang S.P."/>
            <person name="Heger A."/>
            <person name="Locke D.P."/>
            <person name="Miethke P."/>
            <person name="Waters P.D."/>
            <person name="Veyrunes F."/>
            <person name="Fulton L."/>
            <person name="Fulton B."/>
            <person name="Graves T."/>
            <person name="Wallis J."/>
            <person name="Puente X.S."/>
            <person name="Lopez-Otin C."/>
            <person name="Ordonez G.R."/>
            <person name="Eichler E.E."/>
            <person name="Chen L."/>
            <person name="Cheng Z."/>
            <person name="Deakin J.E."/>
            <person name="Alsop A."/>
            <person name="Thompson K."/>
            <person name="Kirby P."/>
            <person name="Papenfuss A.T."/>
            <person name="Wakefield M.J."/>
            <person name="Olender T."/>
            <person name="Lancet D."/>
            <person name="Huttley G.A."/>
            <person name="Smit A.F."/>
            <person name="Pask A."/>
            <person name="Temple-Smith P."/>
            <person name="Batzer M.A."/>
            <person name="Walker J.A."/>
            <person name="Konkel M.K."/>
            <person name="Harris R.S."/>
            <person name="Whittington C.M."/>
            <person name="Wong E.S."/>
            <person name="Gemmell N.J."/>
            <person name="Buschiazzo E."/>
            <person name="Vargas Jentzsch I.M."/>
            <person name="Merkel A."/>
            <person name="Schmitz J."/>
            <person name="Zemann A."/>
            <person name="Churakov G."/>
            <person name="Kriegs J.O."/>
            <person name="Brosius J."/>
            <person name="Murchison E.P."/>
            <person name="Sachidanandam R."/>
            <person name="Smith C."/>
            <person name="Hannon G.J."/>
            <person name="Tsend-Ayush E."/>
            <person name="McMillan D."/>
            <person name="Attenborough R."/>
            <person name="Rens W."/>
            <person name="Ferguson-Smith M."/>
            <person name="Lefevre C.M."/>
            <person name="Sharp J.A."/>
            <person name="Nicholas K.R."/>
            <person name="Ray D.A."/>
            <person name="Kube M."/>
            <person name="Reinhardt R."/>
            <person name="Pringle T.H."/>
            <person name="Taylor J."/>
            <person name="Jones R.C."/>
            <person name="Nixon B."/>
            <person name="Dacheux J.L."/>
            <person name="Niwa H."/>
            <person name="Sekita Y."/>
            <person name="Huang X."/>
            <person name="Stark A."/>
            <person name="Kheradpour P."/>
            <person name="Kellis M."/>
            <person name="Flicek P."/>
            <person name="Chen Y."/>
            <person name="Webber C."/>
            <person name="Hardison R."/>
            <person name="Nelson J."/>
            <person name="Hallsworth-Pepin K."/>
            <person name="Delehaunty K."/>
            <person name="Markovic C."/>
            <person name="Minx P."/>
            <person name="Feng Y."/>
            <person name="Kremitzki C."/>
            <person name="Mitreva M."/>
            <person name="Glasscock J."/>
            <person name="Wylie T."/>
            <person name="Wohldmann P."/>
            <person name="Thiru P."/>
            <person name="Nhan M.N."/>
            <person name="Pohl C.S."/>
            <person name="Smith S.M."/>
            <person name="Hou S."/>
            <person name="Nefedov M."/>
            <person name="de Jong P.J."/>
            <person name="Renfree M.B."/>
            <person name="Mardis E.R."/>
            <person name="Wilson R.K."/>
        </authorList>
    </citation>
    <scope>NUCLEOTIDE SEQUENCE [LARGE SCALE GENOMIC DNA]</scope>
    <source>
        <strain evidence="6 7">Glennie</strain>
    </source>
</reference>
<reference evidence="6" key="2">
    <citation type="submission" date="2025-08" db="UniProtKB">
        <authorList>
            <consortium name="Ensembl"/>
        </authorList>
    </citation>
    <scope>IDENTIFICATION</scope>
    <source>
        <strain evidence="6">Glennie</strain>
    </source>
</reference>
<proteinExistence type="predicted"/>
<comment type="subcellular location">
    <subcellularLocation>
        <location evidence="2">Nematocyst</location>
    </subcellularLocation>
    <subcellularLocation>
        <location evidence="1">Target cell membrane</location>
    </subcellularLocation>
</comment>
<evidence type="ECO:0000256" key="2">
    <source>
        <dbReference type="ARBA" id="ARBA00004532"/>
    </source>
</evidence>
<dbReference type="Proteomes" id="UP000002279">
    <property type="component" value="Chromosome 10"/>
</dbReference>
<protein>
    <submittedName>
        <fullName evidence="6">Uncharacterized protein</fullName>
    </submittedName>
</protein>
<evidence type="ECO:0000256" key="3">
    <source>
        <dbReference type="ARBA" id="ARBA00022537"/>
    </source>
</evidence>
<dbReference type="SUPFAM" id="SSF63724">
    <property type="entry name" value="Cytolysin/lectin"/>
    <property type="match status" value="1"/>
</dbReference>
<dbReference type="PANTHER" id="PTHR40388">
    <property type="entry name" value="BRYOPORIN"/>
    <property type="match status" value="1"/>
</dbReference>
<evidence type="ECO:0000256" key="1">
    <source>
        <dbReference type="ARBA" id="ARBA00004175"/>
    </source>
</evidence>
<reference evidence="6" key="3">
    <citation type="submission" date="2025-09" db="UniProtKB">
        <authorList>
            <consortium name="Ensembl"/>
        </authorList>
    </citation>
    <scope>IDENTIFICATION</scope>
    <source>
        <strain evidence="6">Glennie</strain>
    </source>
</reference>
<dbReference type="InterPro" id="IPR050677">
    <property type="entry name" value="Actinoporin_PFT"/>
</dbReference>
<dbReference type="InterPro" id="IPR009104">
    <property type="entry name" value="Anemon_actinoporin-like"/>
</dbReference>
<dbReference type="Bgee" id="ENSOANG00000039197">
    <property type="expression patterns" value="Expressed in heart and 5 other cell types or tissues"/>
</dbReference>
<dbReference type="GO" id="GO:0046930">
    <property type="term" value="C:pore complex"/>
    <property type="evidence" value="ECO:0007669"/>
    <property type="project" value="InterPro"/>
</dbReference>
<dbReference type="GO" id="GO:0015267">
    <property type="term" value="F:channel activity"/>
    <property type="evidence" value="ECO:0007669"/>
    <property type="project" value="InterPro"/>
</dbReference>
<evidence type="ECO:0000313" key="7">
    <source>
        <dbReference type="Proteomes" id="UP000002279"/>
    </source>
</evidence>
<dbReference type="GO" id="GO:0051715">
    <property type="term" value="P:cytolysis in another organism"/>
    <property type="evidence" value="ECO:0007669"/>
    <property type="project" value="InterPro"/>
</dbReference>